<dbReference type="AlphaFoldDB" id="A0A087THH5"/>
<sequence length="35" mass="3686">MVHTVTAHSSRSSVATSSHPCSRRRTGSYGSNSPP</sequence>
<feature type="compositionally biased region" description="Low complexity" evidence="1">
    <location>
        <begin position="1"/>
        <end position="19"/>
    </location>
</feature>
<organism evidence="2 3">
    <name type="scientific">Stegodyphus mimosarum</name>
    <name type="common">African social velvet spider</name>
    <dbReference type="NCBI Taxonomy" id="407821"/>
    <lineage>
        <taxon>Eukaryota</taxon>
        <taxon>Metazoa</taxon>
        <taxon>Ecdysozoa</taxon>
        <taxon>Arthropoda</taxon>
        <taxon>Chelicerata</taxon>
        <taxon>Arachnida</taxon>
        <taxon>Araneae</taxon>
        <taxon>Araneomorphae</taxon>
        <taxon>Entelegynae</taxon>
        <taxon>Eresoidea</taxon>
        <taxon>Eresidae</taxon>
        <taxon>Stegodyphus</taxon>
    </lineage>
</organism>
<keyword evidence="3" id="KW-1185">Reference proteome</keyword>
<evidence type="ECO:0000313" key="3">
    <source>
        <dbReference type="Proteomes" id="UP000054359"/>
    </source>
</evidence>
<proteinExistence type="predicted"/>
<accession>A0A087THH5</accession>
<evidence type="ECO:0000256" key="1">
    <source>
        <dbReference type="SAM" id="MobiDB-lite"/>
    </source>
</evidence>
<dbReference type="Proteomes" id="UP000054359">
    <property type="component" value="Unassembled WGS sequence"/>
</dbReference>
<feature type="region of interest" description="Disordered" evidence="1">
    <location>
        <begin position="1"/>
        <end position="35"/>
    </location>
</feature>
<name>A0A087THH5_STEMI</name>
<protein>
    <submittedName>
        <fullName evidence="2">Uncharacterized protein</fullName>
    </submittedName>
</protein>
<feature type="non-terminal residue" evidence="2">
    <location>
        <position position="35"/>
    </location>
</feature>
<gene>
    <name evidence="2" type="ORF">X975_10927</name>
</gene>
<reference evidence="2 3" key="1">
    <citation type="submission" date="2013-11" db="EMBL/GenBank/DDBJ databases">
        <title>Genome sequencing of Stegodyphus mimosarum.</title>
        <authorList>
            <person name="Bechsgaard J."/>
        </authorList>
    </citation>
    <scope>NUCLEOTIDE SEQUENCE [LARGE SCALE GENOMIC DNA]</scope>
</reference>
<evidence type="ECO:0000313" key="2">
    <source>
        <dbReference type="EMBL" id="KFM64564.1"/>
    </source>
</evidence>
<dbReference type="EMBL" id="KK115251">
    <property type="protein sequence ID" value="KFM64564.1"/>
    <property type="molecule type" value="Genomic_DNA"/>
</dbReference>